<organism evidence="4">
    <name type="scientific">Vermamoeba vermiformis</name>
    <name type="common">Amoeba</name>
    <name type="synonym">Hartmannella vermiformis</name>
    <dbReference type="NCBI Taxonomy" id="5778"/>
    <lineage>
        <taxon>Eukaryota</taxon>
        <taxon>Amoebozoa</taxon>
        <taxon>Tubulinea</taxon>
        <taxon>Echinamoebida</taxon>
        <taxon>Vermamoeba</taxon>
    </lineage>
</organism>
<dbReference type="Pfam" id="PF00411">
    <property type="entry name" value="Ribosomal_S11"/>
    <property type="match status" value="1"/>
</dbReference>
<evidence type="ECO:0000313" key="4">
    <source>
        <dbReference type="EMBL" id="AKT93947.1"/>
    </source>
</evidence>
<accession>A0A0K1HP49</accession>
<dbReference type="GO" id="GO:0003735">
    <property type="term" value="F:structural constituent of ribosome"/>
    <property type="evidence" value="ECO:0007669"/>
    <property type="project" value="InterPro"/>
</dbReference>
<keyword evidence="2 4" id="KW-0689">Ribosomal protein</keyword>
<sequence length="150" mass="17258">MFVTTIVFARFKRYNSNKFVFSKKPLPKKPGFVNELDYPRIYIRNNSKTLFFTLTNKLGQVLCSFSSGMAGFKGSKRLGTPAIDSLSRKVSIFAKQLNMKSITVILKVTNNLYNVTAMKIFFDHGLKVLKIVERVPLSHNGRRFKKTRRI</sequence>
<dbReference type="SUPFAM" id="SSF53137">
    <property type="entry name" value="Translational machinery components"/>
    <property type="match status" value="1"/>
</dbReference>
<dbReference type="AlphaFoldDB" id="A0A0K1HP49"/>
<dbReference type="InterPro" id="IPR036967">
    <property type="entry name" value="Ribosomal_uS11_sf"/>
</dbReference>
<gene>
    <name evidence="4" type="primary">rps11</name>
    <name evidence="4" type="ORF">AB846_18</name>
</gene>
<proteinExistence type="inferred from homology"/>
<evidence type="ECO:0000256" key="3">
    <source>
        <dbReference type="ARBA" id="ARBA00023274"/>
    </source>
</evidence>
<dbReference type="Gene3D" id="3.30.420.80">
    <property type="entry name" value="Ribosomal protein S11"/>
    <property type="match status" value="1"/>
</dbReference>
<dbReference type="GO" id="GO:0006412">
    <property type="term" value="P:translation"/>
    <property type="evidence" value="ECO:0007669"/>
    <property type="project" value="InterPro"/>
</dbReference>
<dbReference type="GO" id="GO:1990904">
    <property type="term" value="C:ribonucleoprotein complex"/>
    <property type="evidence" value="ECO:0007669"/>
    <property type="project" value="UniProtKB-KW"/>
</dbReference>
<dbReference type="InterPro" id="IPR001971">
    <property type="entry name" value="Ribosomal_uS11"/>
</dbReference>
<keyword evidence="3" id="KW-0687">Ribonucleoprotein</keyword>
<protein>
    <submittedName>
        <fullName evidence="4">Ribosomal protein S11</fullName>
    </submittedName>
</protein>
<dbReference type="EMBL" id="KT185627">
    <property type="protein sequence ID" value="AKT93947.1"/>
    <property type="molecule type" value="Genomic_DNA"/>
</dbReference>
<keyword evidence="4" id="KW-0496">Mitochondrion</keyword>
<evidence type="ECO:0000256" key="2">
    <source>
        <dbReference type="ARBA" id="ARBA00022980"/>
    </source>
</evidence>
<geneLocation type="mitochondrion" evidence="4"/>
<comment type="similarity">
    <text evidence="1">Belongs to the universal ribosomal protein uS11 family.</text>
</comment>
<evidence type="ECO:0000256" key="1">
    <source>
        <dbReference type="ARBA" id="ARBA00006194"/>
    </source>
</evidence>
<reference evidence="4" key="1">
    <citation type="journal article" date="2015" name="J. Eukaryot. Microbiol.">
        <title>Uncovering Cryptic Diversity in Two Amoebozoan Species Using Complete Mitochondrial Genome Sequences.</title>
        <authorList>
            <person name="Fucikova K."/>
            <person name="Lahr D.J."/>
        </authorList>
    </citation>
    <scope>NUCLEOTIDE SEQUENCE</scope>
    <source>
        <strain evidence="4">BCP-EM3VF21-2</strain>
    </source>
</reference>
<dbReference type="HAMAP" id="MF_01310">
    <property type="entry name" value="Ribosomal_uS11"/>
    <property type="match status" value="1"/>
</dbReference>
<dbReference type="GO" id="GO:0005840">
    <property type="term" value="C:ribosome"/>
    <property type="evidence" value="ECO:0007669"/>
    <property type="project" value="UniProtKB-KW"/>
</dbReference>
<name>A0A0K1HP49_VERVE</name>